<evidence type="ECO:0000313" key="2">
    <source>
        <dbReference type="EMBL" id="MXV51907.1"/>
    </source>
</evidence>
<reference evidence="2 3" key="1">
    <citation type="submission" date="2019-11" db="EMBL/GenBank/DDBJ databases">
        <title>Pedobacter sp. HMF7647 Genome sequencing and assembly.</title>
        <authorList>
            <person name="Kang H."/>
            <person name="Kim H."/>
            <person name="Joh K."/>
        </authorList>
    </citation>
    <scope>NUCLEOTIDE SEQUENCE [LARGE SCALE GENOMIC DNA]</scope>
    <source>
        <strain evidence="2 3">HMF7647</strain>
    </source>
</reference>
<dbReference type="EMBL" id="WVHT01000005">
    <property type="protein sequence ID" value="MXV51907.1"/>
    <property type="molecule type" value="Genomic_DNA"/>
</dbReference>
<dbReference type="InterPro" id="IPR039437">
    <property type="entry name" value="FrzH/put_lumazine-bd"/>
</dbReference>
<dbReference type="Gene3D" id="3.10.450.50">
    <property type="match status" value="1"/>
</dbReference>
<keyword evidence="1" id="KW-0732">Signal</keyword>
<feature type="signal peptide" evidence="1">
    <location>
        <begin position="1"/>
        <end position="22"/>
    </location>
</feature>
<evidence type="ECO:0008006" key="4">
    <source>
        <dbReference type="Google" id="ProtNLM"/>
    </source>
</evidence>
<feature type="chain" id="PRO_5029677555" description="Nuclear transport factor 2 family protein" evidence="1">
    <location>
        <begin position="23"/>
        <end position="147"/>
    </location>
</feature>
<dbReference type="SUPFAM" id="SSF54427">
    <property type="entry name" value="NTF2-like"/>
    <property type="match status" value="1"/>
</dbReference>
<accession>A0A7K1YBD5</accession>
<dbReference type="Proteomes" id="UP000466586">
    <property type="component" value="Unassembled WGS sequence"/>
</dbReference>
<dbReference type="Pfam" id="PF12893">
    <property type="entry name" value="Lumazine_bd_2"/>
    <property type="match status" value="1"/>
</dbReference>
<evidence type="ECO:0000256" key="1">
    <source>
        <dbReference type="SAM" id="SignalP"/>
    </source>
</evidence>
<evidence type="ECO:0000313" key="3">
    <source>
        <dbReference type="Proteomes" id="UP000466586"/>
    </source>
</evidence>
<keyword evidence="3" id="KW-1185">Reference proteome</keyword>
<comment type="caution">
    <text evidence="2">The sequence shown here is derived from an EMBL/GenBank/DDBJ whole genome shotgun (WGS) entry which is preliminary data.</text>
</comment>
<name>A0A7K1YBD5_9SPHI</name>
<dbReference type="AlphaFoldDB" id="A0A7K1YBD5"/>
<protein>
    <recommendedName>
        <fullName evidence="4">Nuclear transport factor 2 family protein</fullName>
    </recommendedName>
</protein>
<gene>
    <name evidence="2" type="ORF">GS399_13055</name>
</gene>
<dbReference type="InterPro" id="IPR032710">
    <property type="entry name" value="NTF2-like_dom_sf"/>
</dbReference>
<sequence length="147" mass="16510">MRKLFFLIIALSAFVPNVKAQADDTEAVKKVINTLFNGMRKADSVIIKSVFSPNANMQTVVSKNGKVSVVNESVADFAATIAKPHAQVYDERIEFKSVLIDGDLASVWTPYKFYVGDKFSHRGIDSFQLVKFSNSWKIVYIIDTRLK</sequence>
<dbReference type="RefSeq" id="WP_160845077.1">
    <property type="nucleotide sequence ID" value="NZ_WVHT01000005.1"/>
</dbReference>
<proteinExistence type="predicted"/>
<organism evidence="2 3">
    <name type="scientific">Hufsiella arboris</name>
    <dbReference type="NCBI Taxonomy" id="2695275"/>
    <lineage>
        <taxon>Bacteria</taxon>
        <taxon>Pseudomonadati</taxon>
        <taxon>Bacteroidota</taxon>
        <taxon>Sphingobacteriia</taxon>
        <taxon>Sphingobacteriales</taxon>
        <taxon>Sphingobacteriaceae</taxon>
        <taxon>Hufsiella</taxon>
    </lineage>
</organism>